<evidence type="ECO:0000313" key="5">
    <source>
        <dbReference type="Proteomes" id="UP000054266"/>
    </source>
</evidence>
<evidence type="ECO:0008006" key="6">
    <source>
        <dbReference type="Google" id="ProtNLM"/>
    </source>
</evidence>
<reference evidence="4 5" key="1">
    <citation type="submission" date="2015-01" db="EMBL/GenBank/DDBJ databases">
        <title>The Genome Sequence of Capronia semiimmersa CBS27337.</title>
        <authorList>
            <consortium name="The Broad Institute Genomics Platform"/>
            <person name="Cuomo C."/>
            <person name="de Hoog S."/>
            <person name="Gorbushina A."/>
            <person name="Stielow B."/>
            <person name="Teixiera M."/>
            <person name="Abouelleil A."/>
            <person name="Chapman S.B."/>
            <person name="Priest M."/>
            <person name="Young S.K."/>
            <person name="Wortman J."/>
            <person name="Nusbaum C."/>
            <person name="Birren B."/>
        </authorList>
    </citation>
    <scope>NUCLEOTIDE SEQUENCE [LARGE SCALE GENOMIC DNA]</scope>
    <source>
        <strain evidence="4 5">CBS 27337</strain>
    </source>
</reference>
<dbReference type="Pfam" id="PF14330">
    <property type="entry name" value="DUF4387"/>
    <property type="match status" value="1"/>
</dbReference>
<dbReference type="EMBL" id="KN846960">
    <property type="protein sequence ID" value="KIW65453.1"/>
    <property type="molecule type" value="Genomic_DNA"/>
</dbReference>
<feature type="region of interest" description="Disordered" evidence="1">
    <location>
        <begin position="1"/>
        <end position="20"/>
    </location>
</feature>
<dbReference type="InterPro" id="IPR025496">
    <property type="entry name" value="DUF4387"/>
</dbReference>
<accession>A0A0D2FBS4</accession>
<evidence type="ECO:0000256" key="1">
    <source>
        <dbReference type="SAM" id="MobiDB-lite"/>
    </source>
</evidence>
<evidence type="ECO:0000259" key="2">
    <source>
        <dbReference type="Pfam" id="PF07287"/>
    </source>
</evidence>
<evidence type="ECO:0000313" key="4">
    <source>
        <dbReference type="EMBL" id="KIW65453.1"/>
    </source>
</evidence>
<feature type="domain" description="Acyclic terpene utilisation N-terminal" evidence="2">
    <location>
        <begin position="124"/>
        <end position="405"/>
    </location>
</feature>
<gene>
    <name evidence="4" type="ORF">PV04_07712</name>
</gene>
<dbReference type="InterPro" id="IPR010839">
    <property type="entry name" value="AtuA_N"/>
</dbReference>
<dbReference type="AlphaFoldDB" id="A0A0D2FBS4"/>
<name>A0A0D2FBS4_9EURO</name>
<sequence length="684" mass="73930">MAPFIDGEAPNGEAAPASDPGRLCQIVTPVGNLGYGFIESQVVAELERLASLPTPTAIILDAGSTDSGPSRLALGITAAPRGHYVRDLGKLLNLVTKYKVPLMFSSAGGDGSDEHVDLMLEIIRELADLPENKSYKLKVVSVYATVAPDLVSRRLKAGEITGCGKTVPELTQEDIDATPRIVAQMGPEPILQAMVANPDFDVMVVGRAYDPAPYIAYSAYHALKKTSSDMKSLSKETLGSFVHMGKILECGALCARPKSSAASGYIYDDNSFDIVPLDPQAVCVPLSVAAHTLYEKTRPDILHGPGGYMDLTKTTYEQLADGRTIRVRGAIFESYADQGERYTVKLEGARLRGYRTVFMGSFIDPILVSQLDKILPRIKEYVAFQHKHVTEKWDLDFHVYGRDEDWTPAAGGRPYRGSKGVFLIGESVAESQQVATSVCATARIGCVHSPYEGQKATSGNFGFGIGGKNELETGPCSEFCVYHLMPLAEGEEGARAAETHEQGIASTVDGKPLFHWTVTTIGKGEEEASAEDAPAVAMDAAAAKKRDYKPPMFEVVPIPENPRFLADVAPVVRSKNAGPYEITVDILFSLPEVYELVKASGILTTEAVAKLYGMDVDELIYCGFFDQALAFKATFPRKRGGKLCASGGFLENDMHGSQQYMNLMELPLGEELEAKLAKVLKSSA</sequence>
<organism evidence="4 5">
    <name type="scientific">Phialophora macrospora</name>
    <dbReference type="NCBI Taxonomy" id="1851006"/>
    <lineage>
        <taxon>Eukaryota</taxon>
        <taxon>Fungi</taxon>
        <taxon>Dikarya</taxon>
        <taxon>Ascomycota</taxon>
        <taxon>Pezizomycotina</taxon>
        <taxon>Eurotiomycetes</taxon>
        <taxon>Chaetothyriomycetidae</taxon>
        <taxon>Chaetothyriales</taxon>
        <taxon>Herpotrichiellaceae</taxon>
        <taxon>Phialophora</taxon>
    </lineage>
</organism>
<dbReference type="STRING" id="5601.A0A0D2FBS4"/>
<evidence type="ECO:0000259" key="3">
    <source>
        <dbReference type="Pfam" id="PF14330"/>
    </source>
</evidence>
<protein>
    <recommendedName>
        <fullName evidence="6">Caib baif family enzyme</fullName>
    </recommendedName>
</protein>
<proteinExistence type="predicted"/>
<dbReference type="HOGENOM" id="CLU_028036_1_0_1"/>
<feature type="domain" description="DUF4387" evidence="3">
    <location>
        <begin position="565"/>
        <end position="666"/>
    </location>
</feature>
<keyword evidence="5" id="KW-1185">Reference proteome</keyword>
<dbReference type="Pfam" id="PF07287">
    <property type="entry name" value="AtuA"/>
    <property type="match status" value="1"/>
</dbReference>
<dbReference type="Proteomes" id="UP000054266">
    <property type="component" value="Unassembled WGS sequence"/>
</dbReference>